<reference evidence="2" key="1">
    <citation type="submission" date="2021-02" db="EMBL/GenBank/DDBJ databases">
        <authorList>
            <person name="Nowell W R."/>
        </authorList>
    </citation>
    <scope>NUCLEOTIDE SEQUENCE</scope>
</reference>
<keyword evidence="1" id="KW-1133">Transmembrane helix</keyword>
<dbReference type="AlphaFoldDB" id="A0A816CA34"/>
<evidence type="ECO:0000313" key="3">
    <source>
        <dbReference type="Proteomes" id="UP000663855"/>
    </source>
</evidence>
<comment type="caution">
    <text evidence="2">The sequence shown here is derived from an EMBL/GenBank/DDBJ whole genome shotgun (WGS) entry which is preliminary data.</text>
</comment>
<dbReference type="Proteomes" id="UP000663855">
    <property type="component" value="Unassembled WGS sequence"/>
</dbReference>
<evidence type="ECO:0000256" key="1">
    <source>
        <dbReference type="SAM" id="Phobius"/>
    </source>
</evidence>
<organism evidence="2 3">
    <name type="scientific">Rotaria magnacalcarata</name>
    <dbReference type="NCBI Taxonomy" id="392030"/>
    <lineage>
        <taxon>Eukaryota</taxon>
        <taxon>Metazoa</taxon>
        <taxon>Spiralia</taxon>
        <taxon>Gnathifera</taxon>
        <taxon>Rotifera</taxon>
        <taxon>Eurotatoria</taxon>
        <taxon>Bdelloidea</taxon>
        <taxon>Philodinida</taxon>
        <taxon>Philodinidae</taxon>
        <taxon>Rotaria</taxon>
    </lineage>
</organism>
<accession>A0A816CA34</accession>
<dbReference type="EMBL" id="CAJNOV010018389">
    <property type="protein sequence ID" value="CAF1619267.1"/>
    <property type="molecule type" value="Genomic_DNA"/>
</dbReference>
<feature type="transmembrane region" description="Helical" evidence="1">
    <location>
        <begin position="12"/>
        <end position="30"/>
    </location>
</feature>
<keyword evidence="1" id="KW-0812">Transmembrane</keyword>
<proteinExistence type="predicted"/>
<name>A0A816CA34_9BILA</name>
<sequence length="143" mass="17043">MRRRKLDRQLAAMIILRVLFLVATILPYTVQRSYTLSTLADDDLLERAIIQLIGAITFSLFYLNYAGSFYLFLISSARFRRQAKYVFVNKGSFYLFLISSARFRRQAKYVFVNKVWRLYCRKTLRQNQITPITLNPNSEYDWQ</sequence>
<feature type="transmembrane region" description="Helical" evidence="1">
    <location>
        <begin position="50"/>
        <end position="74"/>
    </location>
</feature>
<gene>
    <name evidence="2" type="ORF">CJN711_LOCUS37654</name>
</gene>
<protein>
    <submittedName>
        <fullName evidence="2">Uncharacterized protein</fullName>
    </submittedName>
</protein>
<evidence type="ECO:0000313" key="2">
    <source>
        <dbReference type="EMBL" id="CAF1619267.1"/>
    </source>
</evidence>
<keyword evidence="1" id="KW-0472">Membrane</keyword>
<dbReference type="Gene3D" id="1.20.1070.10">
    <property type="entry name" value="Rhodopsin 7-helix transmembrane proteins"/>
    <property type="match status" value="1"/>
</dbReference>